<evidence type="ECO:0000256" key="1">
    <source>
        <dbReference type="SAM" id="MobiDB-lite"/>
    </source>
</evidence>
<evidence type="ECO:0000313" key="2">
    <source>
        <dbReference type="EMBL" id="KDQ63305.1"/>
    </source>
</evidence>
<evidence type="ECO:0000313" key="3">
    <source>
        <dbReference type="Proteomes" id="UP000027265"/>
    </source>
</evidence>
<dbReference type="OrthoDB" id="3195323at2759"/>
<proteinExistence type="predicted"/>
<dbReference type="HOGENOM" id="CLU_2298317_0_0_1"/>
<reference evidence="3" key="1">
    <citation type="journal article" date="2014" name="Proc. Natl. Acad. Sci. U.S.A.">
        <title>Extensive sampling of basidiomycete genomes demonstrates inadequacy of the white-rot/brown-rot paradigm for wood decay fungi.</title>
        <authorList>
            <person name="Riley R."/>
            <person name="Salamov A.A."/>
            <person name="Brown D.W."/>
            <person name="Nagy L.G."/>
            <person name="Floudas D."/>
            <person name="Held B.W."/>
            <person name="Levasseur A."/>
            <person name="Lombard V."/>
            <person name="Morin E."/>
            <person name="Otillar R."/>
            <person name="Lindquist E.A."/>
            <person name="Sun H."/>
            <person name="LaButti K.M."/>
            <person name="Schmutz J."/>
            <person name="Jabbour D."/>
            <person name="Luo H."/>
            <person name="Baker S.E."/>
            <person name="Pisabarro A.G."/>
            <person name="Walton J.D."/>
            <person name="Blanchette R.A."/>
            <person name="Henrissat B."/>
            <person name="Martin F."/>
            <person name="Cullen D."/>
            <person name="Hibbett D.S."/>
            <person name="Grigoriev I.V."/>
        </authorList>
    </citation>
    <scope>NUCLEOTIDE SEQUENCE [LARGE SCALE GENOMIC DNA]</scope>
    <source>
        <strain evidence="3">MUCL 33604</strain>
    </source>
</reference>
<feature type="region of interest" description="Disordered" evidence="1">
    <location>
        <begin position="49"/>
        <end position="101"/>
    </location>
</feature>
<dbReference type="InParanoid" id="A0A067QAX3"/>
<protein>
    <submittedName>
        <fullName evidence="2">Uncharacterized protein</fullName>
    </submittedName>
</protein>
<name>A0A067QAX3_9AGAM</name>
<dbReference type="EMBL" id="KL197710">
    <property type="protein sequence ID" value="KDQ63305.1"/>
    <property type="molecule type" value="Genomic_DNA"/>
</dbReference>
<sequence>THKPSKRNPPSKLNTLASAIGIKVKKPGGPSLAIQDPPSPLPIECLDSIPDPAPYTNRPPAKSVSSTVRSWDEMNEPRTPSDVQERLSYQPSVMTMSDMDP</sequence>
<gene>
    <name evidence="2" type="ORF">JAAARDRAFT_87116</name>
</gene>
<organism evidence="2 3">
    <name type="scientific">Jaapia argillacea MUCL 33604</name>
    <dbReference type="NCBI Taxonomy" id="933084"/>
    <lineage>
        <taxon>Eukaryota</taxon>
        <taxon>Fungi</taxon>
        <taxon>Dikarya</taxon>
        <taxon>Basidiomycota</taxon>
        <taxon>Agaricomycotina</taxon>
        <taxon>Agaricomycetes</taxon>
        <taxon>Agaricomycetidae</taxon>
        <taxon>Jaapiales</taxon>
        <taxon>Jaapiaceae</taxon>
        <taxon>Jaapia</taxon>
    </lineage>
</organism>
<dbReference type="AlphaFoldDB" id="A0A067QAX3"/>
<feature type="non-terminal residue" evidence="2">
    <location>
        <position position="1"/>
    </location>
</feature>
<keyword evidence="3" id="KW-1185">Reference proteome</keyword>
<dbReference type="Proteomes" id="UP000027265">
    <property type="component" value="Unassembled WGS sequence"/>
</dbReference>
<accession>A0A067QAX3</accession>
<feature type="non-terminal residue" evidence="2">
    <location>
        <position position="101"/>
    </location>
</feature>